<evidence type="ECO:0000313" key="1">
    <source>
        <dbReference type="EMBL" id="MDZ5610826.1"/>
    </source>
</evidence>
<reference evidence="2" key="1">
    <citation type="submission" date="2023-11" db="EMBL/GenBank/DDBJ databases">
        <title>Genome Sequence of Bacillus pseudomycoides stain BUPM19.</title>
        <authorList>
            <person name="Farhat A."/>
        </authorList>
    </citation>
    <scope>NUCLEOTIDE SEQUENCE [LARGE SCALE GENOMIC DNA]</scope>
    <source>
        <strain evidence="2">BUPM19</strain>
    </source>
</reference>
<dbReference type="RefSeq" id="WP_374219966.1">
    <property type="nucleotide sequence ID" value="NZ_JAXOVW010000270.1"/>
</dbReference>
<keyword evidence="2" id="KW-1185">Reference proteome</keyword>
<name>A0ABU5K6E3_9BACI</name>
<sequence length="47" mass="5188">MDAEQAECIGADCKSTNFTNDKFEKLDLKNANLSEVDTRNADFTSAD</sequence>
<accession>A0ABU5K6E3</accession>
<dbReference type="Proteomes" id="UP001291930">
    <property type="component" value="Unassembled WGS sequence"/>
</dbReference>
<organism evidence="1 2">
    <name type="scientific">Bacillus bingmayongensis</name>
    <dbReference type="NCBI Taxonomy" id="1150157"/>
    <lineage>
        <taxon>Bacteria</taxon>
        <taxon>Bacillati</taxon>
        <taxon>Bacillota</taxon>
        <taxon>Bacilli</taxon>
        <taxon>Bacillales</taxon>
        <taxon>Bacillaceae</taxon>
        <taxon>Bacillus</taxon>
    </lineage>
</organism>
<evidence type="ECO:0000313" key="2">
    <source>
        <dbReference type="Proteomes" id="UP001291930"/>
    </source>
</evidence>
<feature type="non-terminal residue" evidence="1">
    <location>
        <position position="47"/>
    </location>
</feature>
<dbReference type="InterPro" id="IPR001646">
    <property type="entry name" value="5peptide_repeat"/>
</dbReference>
<dbReference type="Pfam" id="PF00805">
    <property type="entry name" value="Pentapeptide"/>
    <property type="match status" value="1"/>
</dbReference>
<dbReference type="EMBL" id="JAXOVW010000270">
    <property type="protein sequence ID" value="MDZ5610826.1"/>
    <property type="molecule type" value="Genomic_DNA"/>
</dbReference>
<protein>
    <submittedName>
        <fullName evidence="1">Pentapeptide repeat-containing protein</fullName>
    </submittedName>
</protein>
<proteinExistence type="predicted"/>
<comment type="caution">
    <text evidence="1">The sequence shown here is derived from an EMBL/GenBank/DDBJ whole genome shotgun (WGS) entry which is preliminary data.</text>
</comment>
<dbReference type="SUPFAM" id="SSF141571">
    <property type="entry name" value="Pentapeptide repeat-like"/>
    <property type="match status" value="1"/>
</dbReference>
<gene>
    <name evidence="1" type="ORF">U2I54_28575</name>
</gene>
<dbReference type="Gene3D" id="2.160.20.80">
    <property type="entry name" value="E3 ubiquitin-protein ligase SopA"/>
    <property type="match status" value="1"/>
</dbReference>